<dbReference type="SMART" id="SM00382">
    <property type="entry name" value="AAA"/>
    <property type="match status" value="1"/>
</dbReference>
<evidence type="ECO:0000256" key="2">
    <source>
        <dbReference type="ARBA" id="ARBA00022741"/>
    </source>
</evidence>
<dbReference type="GO" id="GO:0005524">
    <property type="term" value="F:ATP binding"/>
    <property type="evidence" value="ECO:0007669"/>
    <property type="project" value="UniProtKB-KW"/>
</dbReference>
<keyword evidence="2" id="KW-0547">Nucleotide-binding</keyword>
<dbReference type="RefSeq" id="WP_060566732.1">
    <property type="nucleotide sequence ID" value="NZ_CP040006.1"/>
</dbReference>
<dbReference type="InterPro" id="IPR003593">
    <property type="entry name" value="AAA+_ATPase"/>
</dbReference>
<dbReference type="Pfam" id="PF00005">
    <property type="entry name" value="ABC_tran"/>
    <property type="match status" value="1"/>
</dbReference>
<dbReference type="SUPFAM" id="SSF52540">
    <property type="entry name" value="P-loop containing nucleoside triphosphate hydrolases"/>
    <property type="match status" value="1"/>
</dbReference>
<dbReference type="EMBL" id="LLVT01000002">
    <property type="protein sequence ID" value="KSW11033.1"/>
    <property type="molecule type" value="Genomic_DNA"/>
</dbReference>
<dbReference type="PROSITE" id="PS50893">
    <property type="entry name" value="ABC_TRANSPORTER_2"/>
    <property type="match status" value="1"/>
</dbReference>
<dbReference type="GO" id="GO:0016887">
    <property type="term" value="F:ATP hydrolysis activity"/>
    <property type="evidence" value="ECO:0007669"/>
    <property type="project" value="InterPro"/>
</dbReference>
<gene>
    <name evidence="5" type="ORF">APY09_06065</name>
</gene>
<dbReference type="PANTHER" id="PTHR42939:SF1">
    <property type="entry name" value="ABC TRANSPORTER ATP-BINDING PROTEIN ALBC-RELATED"/>
    <property type="match status" value="1"/>
</dbReference>
<comment type="caution">
    <text evidence="5">The sequence shown here is derived from an EMBL/GenBank/DDBJ whole genome shotgun (WGS) entry which is preliminary data.</text>
</comment>
<organism evidence="5 6">
    <name type="scientific">Schaalia odontolytica</name>
    <dbReference type="NCBI Taxonomy" id="1660"/>
    <lineage>
        <taxon>Bacteria</taxon>
        <taxon>Bacillati</taxon>
        <taxon>Actinomycetota</taxon>
        <taxon>Actinomycetes</taxon>
        <taxon>Actinomycetales</taxon>
        <taxon>Actinomycetaceae</taxon>
        <taxon>Schaalia</taxon>
    </lineage>
</organism>
<reference evidence="5 6" key="1">
    <citation type="submission" date="2015-10" db="EMBL/GenBank/DDBJ databases">
        <title>Draft Genome of Actinomyces odontolyticus subsp. actinosynbacter strain XH001.</title>
        <authorList>
            <person name="Mclean J.S."/>
            <person name="He X."/>
        </authorList>
    </citation>
    <scope>NUCLEOTIDE SEQUENCE [LARGE SCALE GENOMIC DNA]</scope>
    <source>
        <strain evidence="5 6">XH001</strain>
    </source>
</reference>
<dbReference type="PANTHER" id="PTHR42939">
    <property type="entry name" value="ABC TRANSPORTER ATP-BINDING PROTEIN ALBC-RELATED"/>
    <property type="match status" value="1"/>
</dbReference>
<protein>
    <submittedName>
        <fullName evidence="5">ABC transporter ATP-binding protein</fullName>
    </submittedName>
</protein>
<evidence type="ECO:0000313" key="6">
    <source>
        <dbReference type="Proteomes" id="UP000054686"/>
    </source>
</evidence>
<evidence type="ECO:0000313" key="5">
    <source>
        <dbReference type="EMBL" id="KSW11033.1"/>
    </source>
</evidence>
<dbReference type="InterPro" id="IPR003439">
    <property type="entry name" value="ABC_transporter-like_ATP-bd"/>
</dbReference>
<evidence type="ECO:0000256" key="3">
    <source>
        <dbReference type="ARBA" id="ARBA00022840"/>
    </source>
</evidence>
<dbReference type="OrthoDB" id="9804819at2"/>
<keyword evidence="3 5" id="KW-0067">ATP-binding</keyword>
<dbReference type="Gene3D" id="3.40.50.300">
    <property type="entry name" value="P-loop containing nucleotide triphosphate hydrolases"/>
    <property type="match status" value="1"/>
</dbReference>
<sequence length="298" mass="32031">MITLNSISHTYPGENEAALRDISLTLGDATVTALVGPNGSGKTTLMQILGGLLPPSSGNVSICGTEVSSNDLLGYSVVVSSDRDFDNSSASAMVAYAALRPTWDQKLFDHYVQRFSFQLKGRKKLRKMSSGQAAILAGAVALASGAPITVLDEIQAPMDVPTRYAFYEELLTLASDSMEGRRPQRAFLMSSHMVSELENVAEDVVALKNGRLLAHESVDEFTSRICAITGNTADVERFLADHSDIAVITSRVLGSAREVIVDLRGRGVADHEIASHSLTSSPCSFQDAFAYLIQENDQ</sequence>
<proteinExistence type="predicted"/>
<dbReference type="AlphaFoldDB" id="A0A0V8RSL3"/>
<evidence type="ECO:0000256" key="1">
    <source>
        <dbReference type="ARBA" id="ARBA00022448"/>
    </source>
</evidence>
<evidence type="ECO:0000259" key="4">
    <source>
        <dbReference type="PROSITE" id="PS50893"/>
    </source>
</evidence>
<feature type="domain" description="ABC transporter" evidence="4">
    <location>
        <begin position="2"/>
        <end position="234"/>
    </location>
</feature>
<dbReference type="Proteomes" id="UP000054686">
    <property type="component" value="Unassembled WGS sequence"/>
</dbReference>
<dbReference type="InterPro" id="IPR027417">
    <property type="entry name" value="P-loop_NTPase"/>
</dbReference>
<dbReference type="InterPro" id="IPR051782">
    <property type="entry name" value="ABC_Transporter_VariousFunc"/>
</dbReference>
<accession>A0A0V8RSL3</accession>
<name>A0A0V8RSL3_9ACTO</name>
<keyword evidence="1" id="KW-0813">Transport</keyword>